<dbReference type="Pfam" id="PF13274">
    <property type="entry name" value="SocA_Panacea"/>
    <property type="match status" value="1"/>
</dbReference>
<name>A0ABQ0Q306_9PROT</name>
<keyword evidence="3" id="KW-1185">Reference proteome</keyword>
<evidence type="ECO:0000313" key="2">
    <source>
        <dbReference type="EMBL" id="GBQ88926.1"/>
    </source>
</evidence>
<protein>
    <submittedName>
        <fullName evidence="2">Phage-associated protein</fullName>
    </submittedName>
</protein>
<accession>A0ABQ0Q306</accession>
<organism evidence="2 3">
    <name type="scientific">Asaia krungthepensis NRIC 0535</name>
    <dbReference type="NCBI Taxonomy" id="1307925"/>
    <lineage>
        <taxon>Bacteria</taxon>
        <taxon>Pseudomonadati</taxon>
        <taxon>Pseudomonadota</taxon>
        <taxon>Alphaproteobacteria</taxon>
        <taxon>Acetobacterales</taxon>
        <taxon>Acetobacteraceae</taxon>
        <taxon>Asaia</taxon>
    </lineage>
</organism>
<dbReference type="InterPro" id="IPR025272">
    <property type="entry name" value="SocA_Panacea"/>
</dbReference>
<dbReference type="RefSeq" id="WP_264815519.1">
    <property type="nucleotide sequence ID" value="NZ_BAPV01000012.1"/>
</dbReference>
<feature type="domain" description="Antitoxin SocA-like Panacea" evidence="1">
    <location>
        <begin position="31"/>
        <end position="135"/>
    </location>
</feature>
<evidence type="ECO:0000313" key="3">
    <source>
        <dbReference type="Proteomes" id="UP001062776"/>
    </source>
</evidence>
<comment type="caution">
    <text evidence="2">The sequence shown here is derived from an EMBL/GenBank/DDBJ whole genome shotgun (WGS) entry which is preliminary data.</text>
</comment>
<reference evidence="2" key="1">
    <citation type="submission" date="2013-04" db="EMBL/GenBank/DDBJ databases">
        <title>The genome sequencing project of 58 acetic acid bacteria.</title>
        <authorList>
            <person name="Okamoto-Kainuma A."/>
            <person name="Ishikawa M."/>
            <person name="Umino S."/>
            <person name="Koizumi Y."/>
            <person name="Shiwa Y."/>
            <person name="Yoshikawa H."/>
            <person name="Matsutani M."/>
            <person name="Matsushita K."/>
        </authorList>
    </citation>
    <scope>NUCLEOTIDE SEQUENCE</scope>
    <source>
        <strain evidence="2">NRIC 0535</strain>
    </source>
</reference>
<dbReference type="Proteomes" id="UP001062776">
    <property type="component" value="Unassembled WGS sequence"/>
</dbReference>
<sequence>MMAAFKARHVANSLLQRGFKEARSDMSPMKIQKLMFYLNGWHLAMHGTRAIDISFEPWRFGPVVPLIYDDLKCFGSSSVNRYISEHDPVSGEMKPYVVNSACEAFYEVLDIVWEKYIGINAINLSAMTHEPGSPWDQAIKEGLSEIPEDKTQAYFEALARTPS</sequence>
<gene>
    <name evidence="2" type="ORF">AA0535_1664</name>
</gene>
<dbReference type="EMBL" id="BAPV01000012">
    <property type="protein sequence ID" value="GBQ88926.1"/>
    <property type="molecule type" value="Genomic_DNA"/>
</dbReference>
<proteinExistence type="predicted"/>
<evidence type="ECO:0000259" key="1">
    <source>
        <dbReference type="Pfam" id="PF13274"/>
    </source>
</evidence>